<accession>I3DW55</accession>
<evidence type="ECO:0000313" key="2">
    <source>
        <dbReference type="Proteomes" id="UP000010523"/>
    </source>
</evidence>
<protein>
    <submittedName>
        <fullName evidence="1">Uncharacterized protein</fullName>
    </submittedName>
</protein>
<name>I3DW55_BACMT</name>
<organism evidence="1 2">
    <name type="scientific">Bacillus methanolicus PB1</name>
    <dbReference type="NCBI Taxonomy" id="997296"/>
    <lineage>
        <taxon>Bacteria</taxon>
        <taxon>Bacillati</taxon>
        <taxon>Bacillota</taxon>
        <taxon>Bacilli</taxon>
        <taxon>Bacillales</taxon>
        <taxon>Bacillaceae</taxon>
        <taxon>Bacillus</taxon>
    </lineage>
</organism>
<evidence type="ECO:0000313" key="1">
    <source>
        <dbReference type="EMBL" id="EIJ78476.1"/>
    </source>
</evidence>
<dbReference type="EMBL" id="AFEU01000003">
    <property type="protein sequence ID" value="EIJ78476.1"/>
    <property type="molecule type" value="Genomic_DNA"/>
</dbReference>
<proteinExistence type="predicted"/>
<comment type="caution">
    <text evidence="1">The sequence shown here is derived from an EMBL/GenBank/DDBJ whole genome shotgun (WGS) entry which is preliminary data.</text>
</comment>
<dbReference type="Proteomes" id="UP000010523">
    <property type="component" value="Unassembled WGS sequence"/>
</dbReference>
<gene>
    <name evidence="1" type="ORF">PB1_12999</name>
</gene>
<dbReference type="PATRIC" id="fig|997296.3.peg.2745"/>
<keyword evidence="2" id="KW-1185">Reference proteome</keyword>
<dbReference type="AlphaFoldDB" id="I3DW55"/>
<reference evidence="1 2" key="1">
    <citation type="journal article" date="2012" name="Appl. Environ. Microbiol.">
        <title>Genome Sequence of Thermotolerant Bacillus methanolicus: Features and Regulation Related to Methylotrophy and Production of L-Lysine and L-Glutamate from Methanol.</title>
        <authorList>
            <person name="Heggeset T.M."/>
            <person name="Krog A."/>
            <person name="Balzer S."/>
            <person name="Wentzel A."/>
            <person name="Ellingsen T.E."/>
            <person name="Brautaset T."/>
        </authorList>
    </citation>
    <scope>NUCLEOTIDE SEQUENCE [LARGE SCALE GENOMIC DNA]</scope>
    <source>
        <strain evidence="1 2">PB1</strain>
    </source>
</reference>
<sequence length="50" mass="5786">MAGVVREKRRKYAASLQEIIQKYTNTIVHLELSFGAALLRLRDEQLLLND</sequence>